<reference evidence="2" key="1">
    <citation type="submission" date="2018-05" db="EMBL/GenBank/DDBJ databases">
        <authorList>
            <person name="Lanie J.A."/>
            <person name="Ng W.-L."/>
            <person name="Kazmierczak K.M."/>
            <person name="Andrzejewski T.M."/>
            <person name="Davidsen T.M."/>
            <person name="Wayne K.J."/>
            <person name="Tettelin H."/>
            <person name="Glass J.I."/>
            <person name="Rusch D."/>
            <person name="Podicherti R."/>
            <person name="Tsui H.-C.T."/>
            <person name="Winkler M.E."/>
        </authorList>
    </citation>
    <scope>NUCLEOTIDE SEQUENCE</scope>
</reference>
<name>A0A382TSP9_9ZZZZ</name>
<keyword evidence="1" id="KW-0812">Transmembrane</keyword>
<evidence type="ECO:0000313" key="2">
    <source>
        <dbReference type="EMBL" id="SVD24531.1"/>
    </source>
</evidence>
<accession>A0A382TSP9</accession>
<keyword evidence="1" id="KW-1133">Transmembrane helix</keyword>
<evidence type="ECO:0000256" key="1">
    <source>
        <dbReference type="SAM" id="Phobius"/>
    </source>
</evidence>
<sequence>MKTLEKKSRWKWVFENPTNCAATFGGLGFLFGATVNGGGLISSLIWGGVTGILIYFIVRFLRGN</sequence>
<feature type="transmembrane region" description="Helical" evidence="1">
    <location>
        <begin position="39"/>
        <end position="58"/>
    </location>
</feature>
<organism evidence="2">
    <name type="scientific">marine metagenome</name>
    <dbReference type="NCBI Taxonomy" id="408172"/>
    <lineage>
        <taxon>unclassified sequences</taxon>
        <taxon>metagenomes</taxon>
        <taxon>ecological metagenomes</taxon>
    </lineage>
</organism>
<protein>
    <submittedName>
        <fullName evidence="2">Uncharacterized protein</fullName>
    </submittedName>
</protein>
<feature type="transmembrane region" description="Helical" evidence="1">
    <location>
        <begin position="12"/>
        <end position="33"/>
    </location>
</feature>
<dbReference type="EMBL" id="UINC01138532">
    <property type="protein sequence ID" value="SVD24531.1"/>
    <property type="molecule type" value="Genomic_DNA"/>
</dbReference>
<keyword evidence="1" id="KW-0472">Membrane</keyword>
<dbReference type="AlphaFoldDB" id="A0A382TSP9"/>
<gene>
    <name evidence="2" type="ORF">METZ01_LOCUS377385</name>
</gene>
<proteinExistence type="predicted"/>